<dbReference type="EMBL" id="DTBX01000089">
    <property type="protein sequence ID" value="HGQ55324.1"/>
    <property type="molecule type" value="Genomic_DNA"/>
</dbReference>
<gene>
    <name evidence="2" type="ORF">ENU28_02535</name>
</gene>
<protein>
    <recommendedName>
        <fullName evidence="3">Fis family transcriptional regulator</fullName>
    </recommendedName>
</protein>
<dbReference type="PANTHER" id="PTHR35867:SF1">
    <property type="entry name" value="PROTEIN RSEC"/>
    <property type="match status" value="1"/>
</dbReference>
<keyword evidence="1" id="KW-0472">Membrane</keyword>
<keyword evidence="1" id="KW-0812">Transmembrane</keyword>
<evidence type="ECO:0000313" key="2">
    <source>
        <dbReference type="EMBL" id="HGQ55324.1"/>
    </source>
</evidence>
<evidence type="ECO:0008006" key="3">
    <source>
        <dbReference type="Google" id="ProtNLM"/>
    </source>
</evidence>
<comment type="caution">
    <text evidence="2">The sequence shown here is derived from an EMBL/GenBank/DDBJ whole genome shotgun (WGS) entry which is preliminary data.</text>
</comment>
<sequence length="141" mass="15976">MVDCFYGYIKEIKGNRAVVKVSVNPKCLGCGGKGGCAVFAKKEERELEVYNSIGAKIGDLVIIDYPEKRDLIFLFLFGLPILGILCGVYVGFAIFKKEIYALLFSFLFLLIGLLLLKVFQSLLLKKERYLPKIREIIKEEK</sequence>
<dbReference type="Pfam" id="PF04246">
    <property type="entry name" value="RseC_MucC"/>
    <property type="match status" value="1"/>
</dbReference>
<dbReference type="PANTHER" id="PTHR35867">
    <property type="entry name" value="PROTEIN RSEC"/>
    <property type="match status" value="1"/>
</dbReference>
<accession>A0A7V4FE86</accession>
<feature type="transmembrane region" description="Helical" evidence="1">
    <location>
        <begin position="71"/>
        <end position="95"/>
    </location>
</feature>
<feature type="transmembrane region" description="Helical" evidence="1">
    <location>
        <begin position="101"/>
        <end position="124"/>
    </location>
</feature>
<organism evidence="2">
    <name type="scientific">candidate division WOR-3 bacterium</name>
    <dbReference type="NCBI Taxonomy" id="2052148"/>
    <lineage>
        <taxon>Bacteria</taxon>
        <taxon>Bacteria division WOR-3</taxon>
    </lineage>
</organism>
<evidence type="ECO:0000256" key="1">
    <source>
        <dbReference type="SAM" id="Phobius"/>
    </source>
</evidence>
<reference evidence="2" key="1">
    <citation type="journal article" date="2020" name="mSystems">
        <title>Genome- and Community-Level Interaction Insights into Carbon Utilization and Element Cycling Functions of Hydrothermarchaeota in Hydrothermal Sediment.</title>
        <authorList>
            <person name="Zhou Z."/>
            <person name="Liu Y."/>
            <person name="Xu W."/>
            <person name="Pan J."/>
            <person name="Luo Z.H."/>
            <person name="Li M."/>
        </authorList>
    </citation>
    <scope>NUCLEOTIDE SEQUENCE [LARGE SCALE GENOMIC DNA]</scope>
    <source>
        <strain evidence="2">SpSt-655</strain>
    </source>
</reference>
<name>A0A7V4FE86_UNCW3</name>
<dbReference type="AlphaFoldDB" id="A0A7V4FE86"/>
<proteinExistence type="predicted"/>
<dbReference type="InterPro" id="IPR007359">
    <property type="entry name" value="SigmaE_reg_RseC_MucC"/>
</dbReference>
<keyword evidence="1" id="KW-1133">Transmembrane helix</keyword>